<proteinExistence type="predicted"/>
<evidence type="ECO:0000256" key="1">
    <source>
        <dbReference type="SAM" id="MobiDB-lite"/>
    </source>
</evidence>
<dbReference type="Pfam" id="PF20231">
    <property type="entry name" value="DUF6589"/>
    <property type="match status" value="1"/>
</dbReference>
<accession>A0A8H6HBA6</accession>
<gene>
    <name evidence="3" type="ORF">DFP72DRAFT_830172</name>
</gene>
<feature type="domain" description="DUF6589" evidence="2">
    <location>
        <begin position="1"/>
        <end position="79"/>
    </location>
</feature>
<protein>
    <recommendedName>
        <fullName evidence="2">DUF6589 domain-containing protein</fullName>
    </recommendedName>
</protein>
<evidence type="ECO:0000259" key="2">
    <source>
        <dbReference type="Pfam" id="PF20231"/>
    </source>
</evidence>
<keyword evidence="4" id="KW-1185">Reference proteome</keyword>
<reference evidence="3 4" key="1">
    <citation type="submission" date="2020-07" db="EMBL/GenBank/DDBJ databases">
        <title>Comparative genomics of pyrophilous fungi reveals a link between fire events and developmental genes.</title>
        <authorList>
            <consortium name="DOE Joint Genome Institute"/>
            <person name="Steindorff A.S."/>
            <person name="Carver A."/>
            <person name="Calhoun S."/>
            <person name="Stillman K."/>
            <person name="Liu H."/>
            <person name="Lipzen A."/>
            <person name="Pangilinan J."/>
            <person name="Labutti K."/>
            <person name="Bruns T.D."/>
            <person name="Grigoriev I.V."/>
        </authorList>
    </citation>
    <scope>NUCLEOTIDE SEQUENCE [LARGE SCALE GENOMIC DNA]</scope>
    <source>
        <strain evidence="3 4">CBS 144469</strain>
    </source>
</reference>
<dbReference type="Proteomes" id="UP000521943">
    <property type="component" value="Unassembled WGS sequence"/>
</dbReference>
<evidence type="ECO:0000313" key="4">
    <source>
        <dbReference type="Proteomes" id="UP000521943"/>
    </source>
</evidence>
<evidence type="ECO:0000313" key="3">
    <source>
        <dbReference type="EMBL" id="KAF6742703.1"/>
    </source>
</evidence>
<feature type="region of interest" description="Disordered" evidence="1">
    <location>
        <begin position="171"/>
        <end position="190"/>
    </location>
</feature>
<dbReference type="AlphaFoldDB" id="A0A8H6HBA6"/>
<feature type="non-terminal residue" evidence="3">
    <location>
        <position position="190"/>
    </location>
</feature>
<name>A0A8H6HBA6_9AGAR</name>
<sequence>RNIMRDNSLLNMTGLPGRWLPVDLNIEHIIGKLKALLVAKGLKHTWDNLGNASAAINSLEDVKKCVAKVLQLSYQSKGHSDADTRSLVWKVEKRVTEERLLTHIPNRSGNQKMKAATDIRANGERLLKSSTLAAFNKKIYAAAQGTLAETRISNDDDEEVETLPMNGVSIVSSPTVEDVDPDAELLPASE</sequence>
<organism evidence="3 4">
    <name type="scientific">Ephemerocybe angulata</name>
    <dbReference type="NCBI Taxonomy" id="980116"/>
    <lineage>
        <taxon>Eukaryota</taxon>
        <taxon>Fungi</taxon>
        <taxon>Dikarya</taxon>
        <taxon>Basidiomycota</taxon>
        <taxon>Agaricomycotina</taxon>
        <taxon>Agaricomycetes</taxon>
        <taxon>Agaricomycetidae</taxon>
        <taxon>Agaricales</taxon>
        <taxon>Agaricineae</taxon>
        <taxon>Psathyrellaceae</taxon>
        <taxon>Ephemerocybe</taxon>
    </lineage>
</organism>
<dbReference type="InterPro" id="IPR046496">
    <property type="entry name" value="DUF6589"/>
</dbReference>
<comment type="caution">
    <text evidence="3">The sequence shown here is derived from an EMBL/GenBank/DDBJ whole genome shotgun (WGS) entry which is preliminary data.</text>
</comment>
<dbReference type="OrthoDB" id="3152464at2759"/>
<dbReference type="EMBL" id="JACGCI010000176">
    <property type="protein sequence ID" value="KAF6742703.1"/>
    <property type="molecule type" value="Genomic_DNA"/>
</dbReference>